<sequence length="219" mass="24802">ETEEWSLKKENQIQRKFKNTKEEAQVSKRKALPAFAQTWCQSQIPNLTSAPSQVNLLLTTSSHETKAKKMENHPPLPTSLLLLLMFLAPMVTQSAAGPGFAYTRNRGRCTPQYWSSRREAWPRMIPQGSAVSKVFGSRAYERYRYDLTLLEATSRNDDGENVFARLVKESTAALINSYTRKAYPYSAWEVKTAVIQGLVSDEAAAVQARRFYDANRACN</sequence>
<dbReference type="EMBL" id="LEKV01004559">
    <property type="protein sequence ID" value="KVH94313.1"/>
    <property type="molecule type" value="Genomic_DNA"/>
</dbReference>
<dbReference type="PANTHER" id="PTHR33210:SF16">
    <property type="entry name" value="OS04G0517000 PROTEIN"/>
    <property type="match status" value="1"/>
</dbReference>
<comment type="caution">
    <text evidence="1">The sequence shown here is derived from an EMBL/GenBank/DDBJ whole genome shotgun (WGS) entry which is preliminary data.</text>
</comment>
<dbReference type="AlphaFoldDB" id="A0A103XP37"/>
<reference evidence="1 2" key="1">
    <citation type="journal article" date="2016" name="Sci. Rep.">
        <title>The genome sequence of the outbreeding globe artichoke constructed de novo incorporating a phase-aware low-pass sequencing strategy of F1 progeny.</title>
        <authorList>
            <person name="Scaglione D."/>
            <person name="Reyes-Chin-Wo S."/>
            <person name="Acquadro A."/>
            <person name="Froenicke L."/>
            <person name="Portis E."/>
            <person name="Beitel C."/>
            <person name="Tirone M."/>
            <person name="Mauro R."/>
            <person name="Lo Monaco A."/>
            <person name="Mauromicale G."/>
            <person name="Faccioli P."/>
            <person name="Cattivelli L."/>
            <person name="Rieseberg L."/>
            <person name="Michelmore R."/>
            <person name="Lanteri S."/>
        </authorList>
    </citation>
    <scope>NUCLEOTIDE SEQUENCE [LARGE SCALE GENOMIC DNA]</scope>
    <source>
        <strain evidence="1">2C</strain>
    </source>
</reference>
<proteinExistence type="predicted"/>
<gene>
    <name evidence="1" type="ORF">Ccrd_003637</name>
</gene>
<evidence type="ECO:0000313" key="1">
    <source>
        <dbReference type="EMBL" id="KVH94313.1"/>
    </source>
</evidence>
<feature type="non-terminal residue" evidence="1">
    <location>
        <position position="1"/>
    </location>
</feature>
<dbReference type="Gramene" id="KVH94313">
    <property type="protein sequence ID" value="KVH94313"/>
    <property type="gene ID" value="Ccrd_003637"/>
</dbReference>
<dbReference type="PANTHER" id="PTHR33210">
    <property type="entry name" value="PROTODERMAL FACTOR 1"/>
    <property type="match status" value="1"/>
</dbReference>
<name>A0A103XP37_CYNCS</name>
<dbReference type="STRING" id="59895.A0A103XP37"/>
<organism evidence="1 2">
    <name type="scientific">Cynara cardunculus var. scolymus</name>
    <name type="common">Globe artichoke</name>
    <name type="synonym">Cynara scolymus</name>
    <dbReference type="NCBI Taxonomy" id="59895"/>
    <lineage>
        <taxon>Eukaryota</taxon>
        <taxon>Viridiplantae</taxon>
        <taxon>Streptophyta</taxon>
        <taxon>Embryophyta</taxon>
        <taxon>Tracheophyta</taxon>
        <taxon>Spermatophyta</taxon>
        <taxon>Magnoliopsida</taxon>
        <taxon>eudicotyledons</taxon>
        <taxon>Gunneridae</taxon>
        <taxon>Pentapetalae</taxon>
        <taxon>asterids</taxon>
        <taxon>campanulids</taxon>
        <taxon>Asterales</taxon>
        <taxon>Asteraceae</taxon>
        <taxon>Carduoideae</taxon>
        <taxon>Cardueae</taxon>
        <taxon>Carduinae</taxon>
        <taxon>Cynara</taxon>
    </lineage>
</organism>
<dbReference type="InterPro" id="IPR039923">
    <property type="entry name" value="Protodermal_1"/>
</dbReference>
<keyword evidence="2" id="KW-1185">Reference proteome</keyword>
<protein>
    <submittedName>
        <fullName evidence="1">Uncharacterized protein</fullName>
    </submittedName>
</protein>
<evidence type="ECO:0000313" key="2">
    <source>
        <dbReference type="Proteomes" id="UP000243975"/>
    </source>
</evidence>
<accession>A0A103XP37</accession>
<dbReference type="Proteomes" id="UP000243975">
    <property type="component" value="Unassembled WGS sequence"/>
</dbReference>